<dbReference type="PANTHER" id="PTHR43080:SF2">
    <property type="entry name" value="CBS DOMAIN-CONTAINING PROTEIN"/>
    <property type="match status" value="1"/>
</dbReference>
<dbReference type="InterPro" id="IPR046342">
    <property type="entry name" value="CBS_dom_sf"/>
</dbReference>
<evidence type="ECO:0000256" key="2">
    <source>
        <dbReference type="PROSITE-ProRule" id="PRU00703"/>
    </source>
</evidence>
<evidence type="ECO:0000256" key="1">
    <source>
        <dbReference type="ARBA" id="ARBA00023122"/>
    </source>
</evidence>
<dbReference type="InterPro" id="IPR000644">
    <property type="entry name" value="CBS_dom"/>
</dbReference>
<reference evidence="4" key="1">
    <citation type="submission" date="2020-05" db="EMBL/GenBank/DDBJ databases">
        <title>Sulfur intermediates as new biogeochemical hubs in an aquatic model microbial ecosystem.</title>
        <authorList>
            <person name="Vigneron A."/>
        </authorList>
    </citation>
    <scope>NUCLEOTIDE SEQUENCE</scope>
    <source>
        <strain evidence="4">Bin.250</strain>
    </source>
</reference>
<organism evidence="4 5">
    <name type="scientific">SAR86 cluster bacterium</name>
    <dbReference type="NCBI Taxonomy" id="2030880"/>
    <lineage>
        <taxon>Bacteria</taxon>
        <taxon>Pseudomonadati</taxon>
        <taxon>Pseudomonadota</taxon>
        <taxon>Gammaproteobacteria</taxon>
        <taxon>SAR86 cluster</taxon>
    </lineage>
</organism>
<dbReference type="SUPFAM" id="SSF54631">
    <property type="entry name" value="CBS-domain pair"/>
    <property type="match status" value="1"/>
</dbReference>
<dbReference type="InterPro" id="IPR051257">
    <property type="entry name" value="Diverse_CBS-Domain"/>
</dbReference>
<accession>A0A973A985</accession>
<sequence>MLRSVELSDYMLRRPITVFPGMTVHEAARRILEYKVSGVIVVDEHQTLLGMLSELDCLRVILSSMYNDEEFAHIPVADVMTVNIEVQNPHDDIVDVATSMLDHKHRRRPVVSGGKLIGQVSCRQILRVVTETGLKKRKL</sequence>
<evidence type="ECO:0000313" key="5">
    <source>
        <dbReference type="Proteomes" id="UP000754644"/>
    </source>
</evidence>
<dbReference type="PANTHER" id="PTHR43080">
    <property type="entry name" value="CBS DOMAIN-CONTAINING PROTEIN CBSX3, MITOCHONDRIAL"/>
    <property type="match status" value="1"/>
</dbReference>
<dbReference type="EMBL" id="JABMOJ010000339">
    <property type="protein sequence ID" value="NQV65518.1"/>
    <property type="molecule type" value="Genomic_DNA"/>
</dbReference>
<feature type="domain" description="CBS" evidence="3">
    <location>
        <begin position="80"/>
        <end position="136"/>
    </location>
</feature>
<evidence type="ECO:0000313" key="4">
    <source>
        <dbReference type="EMBL" id="NQV65518.1"/>
    </source>
</evidence>
<protein>
    <submittedName>
        <fullName evidence="4">CBS domain-containing protein</fullName>
    </submittedName>
</protein>
<dbReference type="AlphaFoldDB" id="A0A973A985"/>
<name>A0A973A985_9GAMM</name>
<feature type="domain" description="CBS" evidence="3">
    <location>
        <begin position="11"/>
        <end position="69"/>
    </location>
</feature>
<dbReference type="Pfam" id="PF00571">
    <property type="entry name" value="CBS"/>
    <property type="match status" value="2"/>
</dbReference>
<dbReference type="Proteomes" id="UP000754644">
    <property type="component" value="Unassembled WGS sequence"/>
</dbReference>
<gene>
    <name evidence="4" type="ORF">HQ497_09145</name>
</gene>
<dbReference type="Gene3D" id="3.10.580.10">
    <property type="entry name" value="CBS-domain"/>
    <property type="match status" value="1"/>
</dbReference>
<comment type="caution">
    <text evidence="4">The sequence shown here is derived from an EMBL/GenBank/DDBJ whole genome shotgun (WGS) entry which is preliminary data.</text>
</comment>
<keyword evidence="1 2" id="KW-0129">CBS domain</keyword>
<dbReference type="SMART" id="SM00116">
    <property type="entry name" value="CBS"/>
    <property type="match status" value="2"/>
</dbReference>
<evidence type="ECO:0000259" key="3">
    <source>
        <dbReference type="PROSITE" id="PS51371"/>
    </source>
</evidence>
<dbReference type="PROSITE" id="PS51371">
    <property type="entry name" value="CBS"/>
    <property type="match status" value="2"/>
</dbReference>
<proteinExistence type="predicted"/>